<feature type="domain" description="Calcineurin-like phosphoesterase C-terminal" evidence="2">
    <location>
        <begin position="317"/>
        <end position="462"/>
    </location>
</feature>
<dbReference type="Gene3D" id="3.60.21.10">
    <property type="match status" value="1"/>
</dbReference>
<reference evidence="4" key="2">
    <citation type="submission" date="2020-09" db="EMBL/GenBank/DDBJ databases">
        <authorList>
            <person name="Sun Q."/>
            <person name="Sedlacek I."/>
        </authorList>
    </citation>
    <scope>NUCLEOTIDE SEQUENCE</scope>
    <source>
        <strain evidence="4">CCM 8711</strain>
    </source>
</reference>
<dbReference type="PANTHER" id="PTHR43143">
    <property type="entry name" value="METALLOPHOSPHOESTERASE, CALCINEURIN SUPERFAMILY"/>
    <property type="match status" value="1"/>
</dbReference>
<dbReference type="InterPro" id="IPR032285">
    <property type="entry name" value="Metallophos_N"/>
</dbReference>
<dbReference type="SUPFAM" id="SSF56300">
    <property type="entry name" value="Metallo-dependent phosphatases"/>
    <property type="match status" value="1"/>
</dbReference>
<feature type="domain" description="Calcineurin-like phosphoesterase" evidence="1">
    <location>
        <begin position="161"/>
        <end position="306"/>
    </location>
</feature>
<dbReference type="InterPro" id="IPR004843">
    <property type="entry name" value="Calcineurin-like_PHP"/>
</dbReference>
<dbReference type="Pfam" id="PF16370">
    <property type="entry name" value="MetallophosC"/>
    <property type="match status" value="1"/>
</dbReference>
<dbReference type="Proteomes" id="UP000662074">
    <property type="component" value="Unassembled WGS sequence"/>
</dbReference>
<dbReference type="AlphaFoldDB" id="A0A917J9U1"/>
<sequence length="468" mass="53266">MDRRIFIQRSLLLTGALTLRFKNTFGFGKSAAVSGKVTAAGKPVAGALISDGFTIVKTGTNGTYQINTDAKAEFVFVIVPAGYDIPHEKQIASHYHLISEGGSFDFKLKPLKKNDSKHSFIVWADPQVKNKKDVAQMLAQSVPDTVRTIKALGADELVHGIAVGDLVWDNHDLFPMYNEAVAEMGIPFYQGLGNHDMDYRQGGDETSDRTFKKFYGPTYYSFNRGRAHYVMLDDVRYLGTEREYDGYITEQQLNWLEKDLAYVAKDDLLFICLHIPVYSSVKNNEDLYKLLKPFKNVHILSGHTHYNANNITGNVFEHNHGTVCGAWWTGPVCEDGTPRGYAVYSVEGNQVKWYYKPMEMDRTNQMSVFVEELTNQKRMIANVWNWDPAWKVEYWLDGKYKGELKNEHGMDPLTIKLYKGTELPNPRPFVEPRDTDHLFVAHFEPGVKQVKVIATDRFGEKFQKEISA</sequence>
<evidence type="ECO:0000259" key="2">
    <source>
        <dbReference type="Pfam" id="PF16370"/>
    </source>
</evidence>
<dbReference type="Pfam" id="PF00149">
    <property type="entry name" value="Metallophos"/>
    <property type="match status" value="1"/>
</dbReference>
<dbReference type="GO" id="GO:0016787">
    <property type="term" value="F:hydrolase activity"/>
    <property type="evidence" value="ECO:0007669"/>
    <property type="project" value="InterPro"/>
</dbReference>
<reference evidence="4" key="1">
    <citation type="journal article" date="2014" name="Int. J. Syst. Evol. Microbiol.">
        <title>Complete genome sequence of Corynebacterium casei LMG S-19264T (=DSM 44701T), isolated from a smear-ripened cheese.</title>
        <authorList>
            <consortium name="US DOE Joint Genome Institute (JGI-PGF)"/>
            <person name="Walter F."/>
            <person name="Albersmeier A."/>
            <person name="Kalinowski J."/>
            <person name="Ruckert C."/>
        </authorList>
    </citation>
    <scope>NUCLEOTIDE SEQUENCE</scope>
    <source>
        <strain evidence="4">CCM 8711</strain>
    </source>
</reference>
<dbReference type="InterPro" id="IPR029052">
    <property type="entry name" value="Metallo-depent_PP-like"/>
</dbReference>
<evidence type="ECO:0000313" key="4">
    <source>
        <dbReference type="EMBL" id="GGI49964.1"/>
    </source>
</evidence>
<dbReference type="InterPro" id="IPR051918">
    <property type="entry name" value="STPP_CPPED1"/>
</dbReference>
<evidence type="ECO:0000259" key="1">
    <source>
        <dbReference type="Pfam" id="PF00149"/>
    </source>
</evidence>
<protein>
    <recommendedName>
        <fullName evidence="6">Metallophosphoesterase</fullName>
    </recommendedName>
</protein>
<dbReference type="Pfam" id="PF16371">
    <property type="entry name" value="MetallophosN"/>
    <property type="match status" value="1"/>
</dbReference>
<dbReference type="EMBL" id="BMDO01000002">
    <property type="protein sequence ID" value="GGI49964.1"/>
    <property type="molecule type" value="Genomic_DNA"/>
</dbReference>
<evidence type="ECO:0000313" key="5">
    <source>
        <dbReference type="Proteomes" id="UP000662074"/>
    </source>
</evidence>
<name>A0A917J9U1_9SPHI</name>
<dbReference type="RefSeq" id="WP_188414703.1">
    <property type="nucleotide sequence ID" value="NZ_BMDO01000002.1"/>
</dbReference>
<feature type="domain" description="Calcineurin-like phosphoesterase N-terminal" evidence="3">
    <location>
        <begin position="35"/>
        <end position="107"/>
    </location>
</feature>
<proteinExistence type="predicted"/>
<accession>A0A917J9U1</accession>
<organism evidence="4 5">
    <name type="scientific">Mucilaginibacter galii</name>
    <dbReference type="NCBI Taxonomy" id="2005073"/>
    <lineage>
        <taxon>Bacteria</taxon>
        <taxon>Pseudomonadati</taxon>
        <taxon>Bacteroidota</taxon>
        <taxon>Sphingobacteriia</taxon>
        <taxon>Sphingobacteriales</taxon>
        <taxon>Sphingobacteriaceae</taxon>
        <taxon>Mucilaginibacter</taxon>
    </lineage>
</organism>
<keyword evidence="5" id="KW-1185">Reference proteome</keyword>
<gene>
    <name evidence="4" type="ORF">GCM10011425_11760</name>
</gene>
<dbReference type="PANTHER" id="PTHR43143:SF1">
    <property type="entry name" value="SERINE_THREONINE-PROTEIN PHOSPHATASE CPPED1"/>
    <property type="match status" value="1"/>
</dbReference>
<dbReference type="InterPro" id="IPR032288">
    <property type="entry name" value="Metallophos_C"/>
</dbReference>
<evidence type="ECO:0008006" key="6">
    <source>
        <dbReference type="Google" id="ProtNLM"/>
    </source>
</evidence>
<evidence type="ECO:0000259" key="3">
    <source>
        <dbReference type="Pfam" id="PF16371"/>
    </source>
</evidence>
<comment type="caution">
    <text evidence="4">The sequence shown here is derived from an EMBL/GenBank/DDBJ whole genome shotgun (WGS) entry which is preliminary data.</text>
</comment>